<protein>
    <submittedName>
        <fullName evidence="2">Uncharacterized protein</fullName>
    </submittedName>
</protein>
<accession>A0A511JFD6</accession>
<dbReference type="AlphaFoldDB" id="A0A511JFD6"/>
<keyword evidence="3" id="KW-1185">Reference proteome</keyword>
<feature type="compositionally biased region" description="Basic and acidic residues" evidence="1">
    <location>
        <begin position="1"/>
        <end position="13"/>
    </location>
</feature>
<name>A0A511JFD6_9CELL</name>
<reference evidence="2 3" key="1">
    <citation type="submission" date="2019-07" db="EMBL/GenBank/DDBJ databases">
        <title>Whole genome shotgun sequence of Cellulomonas terrae NBRC 100819.</title>
        <authorList>
            <person name="Hosoyama A."/>
            <person name="Uohara A."/>
            <person name="Ohji S."/>
            <person name="Ichikawa N."/>
        </authorList>
    </citation>
    <scope>NUCLEOTIDE SEQUENCE [LARGE SCALE GENOMIC DNA]</scope>
    <source>
        <strain evidence="2 3">NBRC 100819</strain>
    </source>
</reference>
<dbReference type="Proteomes" id="UP000321049">
    <property type="component" value="Unassembled WGS sequence"/>
</dbReference>
<dbReference type="EMBL" id="BJWH01000001">
    <property type="protein sequence ID" value="GEL96690.1"/>
    <property type="molecule type" value="Genomic_DNA"/>
</dbReference>
<proteinExistence type="predicted"/>
<organism evidence="2 3">
    <name type="scientific">Cellulomonas terrae</name>
    <dbReference type="NCBI Taxonomy" id="311234"/>
    <lineage>
        <taxon>Bacteria</taxon>
        <taxon>Bacillati</taxon>
        <taxon>Actinomycetota</taxon>
        <taxon>Actinomycetes</taxon>
        <taxon>Micrococcales</taxon>
        <taxon>Cellulomonadaceae</taxon>
        <taxon>Cellulomonas</taxon>
    </lineage>
</organism>
<feature type="region of interest" description="Disordered" evidence="1">
    <location>
        <begin position="1"/>
        <end position="22"/>
    </location>
</feature>
<evidence type="ECO:0000313" key="2">
    <source>
        <dbReference type="EMBL" id="GEL96690.1"/>
    </source>
</evidence>
<comment type="caution">
    <text evidence="2">The sequence shown here is derived from an EMBL/GenBank/DDBJ whole genome shotgun (WGS) entry which is preliminary data.</text>
</comment>
<evidence type="ECO:0000313" key="3">
    <source>
        <dbReference type="Proteomes" id="UP000321049"/>
    </source>
</evidence>
<dbReference type="RefSeq" id="WP_146844283.1">
    <property type="nucleotide sequence ID" value="NZ_BJWH01000001.1"/>
</dbReference>
<gene>
    <name evidence="2" type="ORF">CTE05_02370</name>
</gene>
<evidence type="ECO:0000256" key="1">
    <source>
        <dbReference type="SAM" id="MobiDB-lite"/>
    </source>
</evidence>
<sequence length="175" mass="18882">MSWHSDDRAHSSTDHPGSPWADDEVLGAELVTALAERETYDRVVASADLAFRAHRGMVDARAGLEMDLLLLELVYDSSALDAPVGVRDRSGGTSRTLVFEGHGLGVEVEVESSSIEGQLLPATPGRVSLRTPDGVVATIETDDVGYFRFDVHPDGPLRLECSSEGGTCLTQWLPY</sequence>
<dbReference type="OrthoDB" id="5193241at2"/>